<comment type="caution">
    <text evidence="3">The sequence shown here is derived from an EMBL/GenBank/DDBJ whole genome shotgun (WGS) entry which is preliminary data.</text>
</comment>
<protein>
    <recommendedName>
        <fullName evidence="2">T6SS Phospholipase effector Tle1-like catalytic domain-containing protein</fullName>
    </recommendedName>
</protein>
<sequence length="813" mass="91064">MVTNSSSPLLQPRQDTGKHSPGASPSPSPSKELDALDKSVAQEVEDFCQELIKRIPQVRAEREWEENESDAPAKFFRAIREEDAKKRLFVCCDGTWKNASATTAPLTNVARFAHAVDRCSLNLDSIGNPIQQVIYYSGGVGSQSVLLDGYFSGATGAGLEENILSAYCFLSNNYNFLLDQDEIILVGYSRGAFTVRCIADLISQIGLLRRKNLPFLPALFRKWMQIKDRNGRAEMRKQIQEIDNFSAPVKITVLAEWDPVSALGFMGLGQKFSFVKDEVPPNVKNAFQAIAINERRYSFRPNIWKKAPDDDDDPGSFPDGRQLTKCAFFGCHGDIGGGNLDAGLSTIPLLWMVSKVIMACGAQFDHGALLQMVQPPRPNKLWFLPFKVWEGKPDNLAWSKGDINETLKWYWLLLYWISLGWSSGWRRRHLCDEALSTAVNGKLDLKVHFTVTDPEHVIPVKGGTLDLLLRKLRPWHRVSTASYNIDNLSDQERELWDEWRKQVDLWSLGSEHQQPATQPQQPAEDDEQPVVGDLSEAWKENVGYWNRTLTKFAHWYSSTGWPDIRDGRDDPMTLARDLEKLCQAVQATVDMVLLLLRKEATKRSMKEAKAAVGEASALLYTPGRRQVKDWLNECKRKKSTVNRISVESTIATARSLATHANETAEMLNTKAQQARTQGGTLRDAEAAAREAKAAVESMRDAAGKLLPPATADNVAESTITATEAGRKAAEAAEKADELYRAVVRLVSFWKPTEEQMEGALVCKISYPKEVNLELKHPVPASAEFLRRLLQRFHLVSQPVQRRAAEAPKTEVVS</sequence>
<reference evidence="3 4" key="1">
    <citation type="submission" date="2019-10" db="EMBL/GenBank/DDBJ databases">
        <authorList>
            <person name="Palmer J.M."/>
        </authorList>
    </citation>
    <scope>NUCLEOTIDE SEQUENCE [LARGE SCALE GENOMIC DNA]</scope>
    <source>
        <strain evidence="3 4">TWF696</strain>
    </source>
</reference>
<gene>
    <name evidence="3" type="ORF">TWF696_009041</name>
</gene>
<name>A0AAV9UHK2_9PEZI</name>
<dbReference type="AlphaFoldDB" id="A0AAV9UHK2"/>
<dbReference type="PANTHER" id="PTHR33840:SF1">
    <property type="entry name" value="TLE1 PHOSPHOLIPASE DOMAIN-CONTAINING PROTEIN"/>
    <property type="match status" value="1"/>
</dbReference>
<feature type="domain" description="T6SS Phospholipase effector Tle1-like catalytic" evidence="2">
    <location>
        <begin position="86"/>
        <end position="354"/>
    </location>
</feature>
<dbReference type="Pfam" id="PF09994">
    <property type="entry name" value="T6SS_Tle1-like_cat"/>
    <property type="match status" value="1"/>
</dbReference>
<proteinExistence type="predicted"/>
<dbReference type="InterPro" id="IPR018712">
    <property type="entry name" value="Tle1-like_cat"/>
</dbReference>
<dbReference type="EMBL" id="JAVHNQ010000008">
    <property type="protein sequence ID" value="KAK6340717.1"/>
    <property type="molecule type" value="Genomic_DNA"/>
</dbReference>
<keyword evidence="4" id="KW-1185">Reference proteome</keyword>
<accession>A0AAV9UHK2</accession>
<evidence type="ECO:0000259" key="2">
    <source>
        <dbReference type="Pfam" id="PF09994"/>
    </source>
</evidence>
<evidence type="ECO:0000256" key="1">
    <source>
        <dbReference type="SAM" id="MobiDB-lite"/>
    </source>
</evidence>
<dbReference type="PANTHER" id="PTHR33840">
    <property type="match status" value="1"/>
</dbReference>
<organism evidence="3 4">
    <name type="scientific">Orbilia brochopaga</name>
    <dbReference type="NCBI Taxonomy" id="3140254"/>
    <lineage>
        <taxon>Eukaryota</taxon>
        <taxon>Fungi</taxon>
        <taxon>Dikarya</taxon>
        <taxon>Ascomycota</taxon>
        <taxon>Pezizomycotina</taxon>
        <taxon>Orbiliomycetes</taxon>
        <taxon>Orbiliales</taxon>
        <taxon>Orbiliaceae</taxon>
        <taxon>Orbilia</taxon>
    </lineage>
</organism>
<evidence type="ECO:0000313" key="3">
    <source>
        <dbReference type="EMBL" id="KAK6340717.1"/>
    </source>
</evidence>
<feature type="compositionally biased region" description="Low complexity" evidence="1">
    <location>
        <begin position="513"/>
        <end position="522"/>
    </location>
</feature>
<dbReference type="Proteomes" id="UP001375240">
    <property type="component" value="Unassembled WGS sequence"/>
</dbReference>
<feature type="region of interest" description="Disordered" evidence="1">
    <location>
        <begin position="510"/>
        <end position="530"/>
    </location>
</feature>
<evidence type="ECO:0000313" key="4">
    <source>
        <dbReference type="Proteomes" id="UP001375240"/>
    </source>
</evidence>
<feature type="region of interest" description="Disordered" evidence="1">
    <location>
        <begin position="1"/>
        <end position="35"/>
    </location>
</feature>